<evidence type="ECO:0000259" key="13">
    <source>
        <dbReference type="PROSITE" id="PS51959"/>
    </source>
</evidence>
<dbReference type="GO" id="GO:0016829">
    <property type="term" value="F:lyase activity"/>
    <property type="evidence" value="ECO:0007669"/>
    <property type="project" value="UniProtKB-KW"/>
</dbReference>
<evidence type="ECO:0000256" key="6">
    <source>
        <dbReference type="ARBA" id="ARBA00022759"/>
    </source>
</evidence>
<dbReference type="CDD" id="cd21159">
    <property type="entry name" value="XendoU"/>
    <property type="match status" value="1"/>
</dbReference>
<feature type="compositionally biased region" description="Low complexity" evidence="12">
    <location>
        <begin position="80"/>
        <end position="100"/>
    </location>
</feature>
<dbReference type="InterPro" id="IPR037227">
    <property type="entry name" value="EndoU-like"/>
</dbReference>
<evidence type="ECO:0000256" key="12">
    <source>
        <dbReference type="SAM" id="MobiDB-lite"/>
    </source>
</evidence>
<feature type="compositionally biased region" description="Polar residues" evidence="12">
    <location>
        <begin position="153"/>
        <end position="166"/>
    </location>
</feature>
<evidence type="ECO:0000256" key="10">
    <source>
        <dbReference type="ARBA" id="ARBA00023239"/>
    </source>
</evidence>
<feature type="compositionally biased region" description="Polar residues" evidence="12">
    <location>
        <begin position="181"/>
        <end position="196"/>
    </location>
</feature>
<keyword evidence="9 11" id="KW-0464">Manganese</keyword>
<dbReference type="GO" id="GO:0003723">
    <property type="term" value="F:RNA binding"/>
    <property type="evidence" value="ECO:0007669"/>
    <property type="project" value="UniProtKB-UniRule"/>
</dbReference>
<reference evidence="14" key="1">
    <citation type="journal article" date="2014" name="Insect Biochem. Mol. Biol.">
        <title>An insight into the sialome of the frog biting fly, Corethrella appendiculata.</title>
        <authorList>
            <person name="Ribeiro J.M.C."/>
            <person name="Chagas A.C."/>
            <person name="Pham V.M."/>
            <person name="Lounibos L.P."/>
            <person name="Calvo E."/>
        </authorList>
    </citation>
    <scope>NUCLEOTIDE SEQUENCE</scope>
    <source>
        <tissue evidence="14">Salivary glands</tissue>
    </source>
</reference>
<evidence type="ECO:0000256" key="11">
    <source>
        <dbReference type="RuleBase" id="RU367085"/>
    </source>
</evidence>
<evidence type="ECO:0000256" key="5">
    <source>
        <dbReference type="ARBA" id="ARBA00022723"/>
    </source>
</evidence>
<keyword evidence="7 11" id="KW-0378">Hydrolase</keyword>
<evidence type="ECO:0000256" key="9">
    <source>
        <dbReference type="ARBA" id="ARBA00023211"/>
    </source>
</evidence>
<evidence type="ECO:0000313" key="14">
    <source>
        <dbReference type="EMBL" id="JAB56013.1"/>
    </source>
</evidence>
<evidence type="ECO:0000256" key="7">
    <source>
        <dbReference type="ARBA" id="ARBA00022801"/>
    </source>
</evidence>
<keyword evidence="5 11" id="KW-0479">Metal-binding</keyword>
<keyword evidence="6 11" id="KW-0255">Endonuclease</keyword>
<dbReference type="PROSITE" id="PS51959">
    <property type="entry name" value="ENDOU"/>
    <property type="match status" value="1"/>
</dbReference>
<dbReference type="InterPro" id="IPR039787">
    <property type="entry name" value="ENDOU"/>
</dbReference>
<keyword evidence="4 11" id="KW-0540">Nuclease</keyword>
<feature type="compositionally biased region" description="Low complexity" evidence="12">
    <location>
        <begin position="211"/>
        <end position="220"/>
    </location>
</feature>
<keyword evidence="8 11" id="KW-0694">RNA-binding</keyword>
<accession>U5EP18</accession>
<feature type="chain" id="PRO_5026374827" evidence="11">
    <location>
        <begin position="25"/>
        <end position="492"/>
    </location>
</feature>
<dbReference type="EMBL" id="GANO01003858">
    <property type="protein sequence ID" value="JAB56013.1"/>
    <property type="molecule type" value="mRNA"/>
</dbReference>
<dbReference type="GO" id="GO:0004521">
    <property type="term" value="F:RNA endonuclease activity"/>
    <property type="evidence" value="ECO:0007669"/>
    <property type="project" value="UniProtKB-UniRule"/>
</dbReference>
<organism evidence="14">
    <name type="scientific">Corethrella appendiculata</name>
    <dbReference type="NCBI Taxonomy" id="1370023"/>
    <lineage>
        <taxon>Eukaryota</taxon>
        <taxon>Metazoa</taxon>
        <taxon>Ecdysozoa</taxon>
        <taxon>Arthropoda</taxon>
        <taxon>Hexapoda</taxon>
        <taxon>Insecta</taxon>
        <taxon>Pterygota</taxon>
        <taxon>Neoptera</taxon>
        <taxon>Endopterygota</taxon>
        <taxon>Diptera</taxon>
        <taxon>Nematocera</taxon>
        <taxon>Culicoidea</taxon>
        <taxon>Chaoboridae</taxon>
        <taxon>Corethrella</taxon>
    </lineage>
</organism>
<dbReference type="GO" id="GO:0016787">
    <property type="term" value="F:hydrolase activity"/>
    <property type="evidence" value="ECO:0007669"/>
    <property type="project" value="UniProtKB-KW"/>
</dbReference>
<feature type="region of interest" description="Disordered" evidence="12">
    <location>
        <begin position="74"/>
        <end position="226"/>
    </location>
</feature>
<evidence type="ECO:0000256" key="3">
    <source>
        <dbReference type="ARBA" id="ARBA00011245"/>
    </source>
</evidence>
<name>U5EP18_9DIPT</name>
<dbReference type="InterPro" id="IPR018998">
    <property type="entry name" value="EndoU_C"/>
</dbReference>
<sequence>MLAKNVVGCVFVIILLNLLSNKNAVGQQSSLSQLSYPNIDDYVVRPRPTTTSTEATPTTTKKSLFSSFTGLFKKSDKSSTEQPTTTSTTSTTTTAKPTQSIPITQKPILGSTTVNPKVDVLTIPPNYPRPTAPTSTVKPANKEAFPPLPSKPQSPDSSVSLASLFTTKKPKDDFPPLPTKPGQQSGSTPTPGSPWTNLPPPSVTFVPKVPPQATSTPSTPSDKKEIASDAELKELSEQLFTKDTNSPNKFVTANYQGRTSTQARTDEAPNALLQLNENELSKFDIIEKMRLLYNNYEQDTLVHEYVTPIEKKEENELIDALLATSVMRQVMIFLQRKGIVTPDPKTHKDLLKQIWFTLYSRGQGKIGSSGFEHVFLHEIKNGTVIGLHNWLYFHDVEKSGHIDYKGYTKKLDLGNKGSIVKVRLSFDNIDKPSNSLFIGTSPELEMALYTLCFEVRQDKECPLSYSGKDFYIKTYAFRYHGKNMIGSAYPDF</sequence>
<evidence type="ECO:0000256" key="2">
    <source>
        <dbReference type="ARBA" id="ARBA00010168"/>
    </source>
</evidence>
<evidence type="ECO:0000256" key="4">
    <source>
        <dbReference type="ARBA" id="ARBA00022722"/>
    </source>
</evidence>
<dbReference type="SUPFAM" id="SSF142877">
    <property type="entry name" value="EndoU-like"/>
    <property type="match status" value="1"/>
</dbReference>
<dbReference type="Pfam" id="PF09412">
    <property type="entry name" value="XendoU"/>
    <property type="match status" value="1"/>
</dbReference>
<keyword evidence="10" id="KW-0456">Lyase</keyword>
<feature type="domain" description="EndoU" evidence="13">
    <location>
        <begin position="228"/>
        <end position="492"/>
    </location>
</feature>
<comment type="similarity">
    <text evidence="2 11">Belongs to the ENDOU family.</text>
</comment>
<evidence type="ECO:0000256" key="1">
    <source>
        <dbReference type="ARBA" id="ARBA00001936"/>
    </source>
</evidence>
<feature type="signal peptide" evidence="11">
    <location>
        <begin position="1"/>
        <end position="24"/>
    </location>
</feature>
<keyword evidence="11" id="KW-0732">Signal</keyword>
<comment type="cofactor">
    <cofactor evidence="1 11">
        <name>Mn(2+)</name>
        <dbReference type="ChEBI" id="CHEBI:29035"/>
    </cofactor>
</comment>
<evidence type="ECO:0000256" key="8">
    <source>
        <dbReference type="ARBA" id="ARBA00022884"/>
    </source>
</evidence>
<comment type="subunit">
    <text evidence="3 11">Monomer.</text>
</comment>
<dbReference type="GO" id="GO:0046872">
    <property type="term" value="F:metal ion binding"/>
    <property type="evidence" value="ECO:0007669"/>
    <property type="project" value="UniProtKB-UniRule"/>
</dbReference>
<dbReference type="PANTHER" id="PTHR12439">
    <property type="entry name" value="PLACENTAL PROTEIN 11-RELATED"/>
    <property type="match status" value="1"/>
</dbReference>
<dbReference type="PANTHER" id="PTHR12439:SF42">
    <property type="entry name" value="ENDORIBONUCLEASE-RELATED"/>
    <property type="match status" value="1"/>
</dbReference>
<proteinExistence type="evidence at transcript level"/>
<protein>
    <submittedName>
        <fullName evidence="14">Putative polyu-specific endoribonuclease</fullName>
    </submittedName>
</protein>
<dbReference type="AlphaFoldDB" id="U5EP18"/>